<dbReference type="OrthoDB" id="2479577at2759"/>
<keyword evidence="2" id="KW-1185">Reference proteome</keyword>
<protein>
    <submittedName>
        <fullName evidence="1">12857_t:CDS:1</fullName>
    </submittedName>
</protein>
<evidence type="ECO:0000313" key="2">
    <source>
        <dbReference type="Proteomes" id="UP000789759"/>
    </source>
</evidence>
<gene>
    <name evidence="1" type="ORF">CPELLU_LOCUS18536</name>
</gene>
<feature type="non-terminal residue" evidence="1">
    <location>
        <position position="62"/>
    </location>
</feature>
<dbReference type="AlphaFoldDB" id="A0A9N9PBY7"/>
<dbReference type="EMBL" id="CAJVQA010037558">
    <property type="protein sequence ID" value="CAG8810001.1"/>
    <property type="molecule type" value="Genomic_DNA"/>
</dbReference>
<name>A0A9N9PBY7_9GLOM</name>
<organism evidence="1 2">
    <name type="scientific">Cetraspora pellucida</name>
    <dbReference type="NCBI Taxonomy" id="1433469"/>
    <lineage>
        <taxon>Eukaryota</taxon>
        <taxon>Fungi</taxon>
        <taxon>Fungi incertae sedis</taxon>
        <taxon>Mucoromycota</taxon>
        <taxon>Glomeromycotina</taxon>
        <taxon>Glomeromycetes</taxon>
        <taxon>Diversisporales</taxon>
        <taxon>Gigasporaceae</taxon>
        <taxon>Cetraspora</taxon>
    </lineage>
</organism>
<proteinExistence type="predicted"/>
<accession>A0A9N9PBY7</accession>
<sequence length="62" mass="7561">ENYERKQKRLTKKNELTADEYQVIITKTLIDIKKYLSYYKKHLTDYSFPASDYSLVEDTKEY</sequence>
<evidence type="ECO:0000313" key="1">
    <source>
        <dbReference type="EMBL" id="CAG8810001.1"/>
    </source>
</evidence>
<feature type="non-terminal residue" evidence="1">
    <location>
        <position position="1"/>
    </location>
</feature>
<reference evidence="1" key="1">
    <citation type="submission" date="2021-06" db="EMBL/GenBank/DDBJ databases">
        <authorList>
            <person name="Kallberg Y."/>
            <person name="Tangrot J."/>
            <person name="Rosling A."/>
        </authorList>
    </citation>
    <scope>NUCLEOTIDE SEQUENCE</scope>
    <source>
        <strain evidence="1">FL966</strain>
    </source>
</reference>
<comment type="caution">
    <text evidence="1">The sequence shown here is derived from an EMBL/GenBank/DDBJ whole genome shotgun (WGS) entry which is preliminary data.</text>
</comment>
<dbReference type="Proteomes" id="UP000789759">
    <property type="component" value="Unassembled WGS sequence"/>
</dbReference>